<keyword evidence="7" id="KW-0813">Transport</keyword>
<protein>
    <submittedName>
        <fullName evidence="9">Biopolymer transporter ExbD</fullName>
    </submittedName>
</protein>
<reference evidence="9 10" key="1">
    <citation type="submission" date="2017-10" db="EMBL/GenBank/DDBJ databases">
        <title>Paenichitinophaga pekingensis gen. nov., sp. nov., isolated from activated sludge.</title>
        <authorList>
            <person name="Jin D."/>
            <person name="Kong X."/>
            <person name="Deng Y."/>
            <person name="Bai Z."/>
        </authorList>
    </citation>
    <scope>NUCLEOTIDE SEQUENCE [LARGE SCALE GENOMIC DNA]</scope>
    <source>
        <strain evidence="9 10">13</strain>
    </source>
</reference>
<keyword evidence="10" id="KW-1185">Reference proteome</keyword>
<keyword evidence="7" id="KW-0653">Protein transport</keyword>
<evidence type="ECO:0000256" key="3">
    <source>
        <dbReference type="ARBA" id="ARBA00022475"/>
    </source>
</evidence>
<keyword evidence="6 8" id="KW-0472">Membrane</keyword>
<dbReference type="EMBL" id="CP023777">
    <property type="protein sequence ID" value="ATL46336.1"/>
    <property type="molecule type" value="Genomic_DNA"/>
</dbReference>
<dbReference type="InterPro" id="IPR003400">
    <property type="entry name" value="ExbD"/>
</dbReference>
<keyword evidence="5 8" id="KW-1133">Transmembrane helix</keyword>
<feature type="transmembrane region" description="Helical" evidence="8">
    <location>
        <begin position="53"/>
        <end position="71"/>
    </location>
</feature>
<dbReference type="KEGG" id="cbae:COR50_03630"/>
<comment type="subcellular location">
    <subcellularLocation>
        <location evidence="1">Cell membrane</location>
        <topology evidence="1">Single-pass membrane protein</topology>
    </subcellularLocation>
    <subcellularLocation>
        <location evidence="7">Cell membrane</location>
        <topology evidence="7">Single-pass type II membrane protein</topology>
    </subcellularLocation>
</comment>
<evidence type="ECO:0000256" key="8">
    <source>
        <dbReference type="SAM" id="Phobius"/>
    </source>
</evidence>
<proteinExistence type="inferred from homology"/>
<dbReference type="GO" id="GO:0005886">
    <property type="term" value="C:plasma membrane"/>
    <property type="evidence" value="ECO:0007669"/>
    <property type="project" value="UniProtKB-SubCell"/>
</dbReference>
<dbReference type="PANTHER" id="PTHR30558:SF3">
    <property type="entry name" value="BIOPOLYMER TRANSPORT PROTEIN EXBD-RELATED"/>
    <property type="match status" value="1"/>
</dbReference>
<evidence type="ECO:0000313" key="10">
    <source>
        <dbReference type="Proteomes" id="UP000220133"/>
    </source>
</evidence>
<accession>A0A291QQX8</accession>
<gene>
    <name evidence="9" type="ORF">COR50_03630</name>
</gene>
<dbReference type="GO" id="GO:0015031">
    <property type="term" value="P:protein transport"/>
    <property type="evidence" value="ECO:0007669"/>
    <property type="project" value="UniProtKB-KW"/>
</dbReference>
<evidence type="ECO:0000256" key="4">
    <source>
        <dbReference type="ARBA" id="ARBA00022692"/>
    </source>
</evidence>
<evidence type="ECO:0000256" key="5">
    <source>
        <dbReference type="ARBA" id="ARBA00022989"/>
    </source>
</evidence>
<dbReference type="Proteomes" id="UP000220133">
    <property type="component" value="Chromosome"/>
</dbReference>
<keyword evidence="4 7" id="KW-0812">Transmembrane</keyword>
<dbReference type="Pfam" id="PF02472">
    <property type="entry name" value="ExbD"/>
    <property type="match status" value="1"/>
</dbReference>
<dbReference type="AlphaFoldDB" id="A0A291QQX8"/>
<evidence type="ECO:0000256" key="2">
    <source>
        <dbReference type="ARBA" id="ARBA00005811"/>
    </source>
</evidence>
<keyword evidence="3" id="KW-1003">Cell membrane</keyword>
<comment type="similarity">
    <text evidence="2 7">Belongs to the ExbD/TolR family.</text>
</comment>
<dbReference type="GO" id="GO:0022857">
    <property type="term" value="F:transmembrane transporter activity"/>
    <property type="evidence" value="ECO:0007669"/>
    <property type="project" value="InterPro"/>
</dbReference>
<evidence type="ECO:0000256" key="1">
    <source>
        <dbReference type="ARBA" id="ARBA00004162"/>
    </source>
</evidence>
<dbReference type="PANTHER" id="PTHR30558">
    <property type="entry name" value="EXBD MEMBRANE COMPONENT OF PMF-DRIVEN MACROMOLECULE IMPORT SYSTEM"/>
    <property type="match status" value="1"/>
</dbReference>
<evidence type="ECO:0000256" key="7">
    <source>
        <dbReference type="RuleBase" id="RU003879"/>
    </source>
</evidence>
<name>A0A291QQX8_9BACT</name>
<evidence type="ECO:0000313" key="9">
    <source>
        <dbReference type="EMBL" id="ATL46336.1"/>
    </source>
</evidence>
<organism evidence="9 10">
    <name type="scientific">Chitinophaga caeni</name>
    <dbReference type="NCBI Taxonomy" id="2029983"/>
    <lineage>
        <taxon>Bacteria</taxon>
        <taxon>Pseudomonadati</taxon>
        <taxon>Bacteroidota</taxon>
        <taxon>Chitinophagia</taxon>
        <taxon>Chitinophagales</taxon>
        <taxon>Chitinophagaceae</taxon>
        <taxon>Chitinophaga</taxon>
    </lineage>
</organism>
<evidence type="ECO:0000256" key="6">
    <source>
        <dbReference type="ARBA" id="ARBA00023136"/>
    </source>
</evidence>
<sequence length="194" mass="22052">MEQRWVSFPSLEFKSVFQPKTLAMAEINQHPSLDGNSKNRSKKHSTRVDMTPMVDLGFLLITFFMLTAMLAKPRTMNLVMPADGPPMPISSSKSLTVILADQHKVYYYEGENIEQIQETNFSPAKGIGEVLRWKKKLVADKYGDASSLMVIIKPTDQSVYKDYIDIMDEISINDIRKYATVKIDSIEIALLQNK</sequence>